<sequence>MGRVTCAIQYQIRGNKTVSSSGLAVPLASSFLSLSLSPPFSAHPSLSDIPRTCTICTCRQAVGFRPVHLVASVRRVFVQF</sequence>
<organism evidence="1 2">
    <name type="scientific">Protopolystoma xenopodis</name>
    <dbReference type="NCBI Taxonomy" id="117903"/>
    <lineage>
        <taxon>Eukaryota</taxon>
        <taxon>Metazoa</taxon>
        <taxon>Spiralia</taxon>
        <taxon>Lophotrochozoa</taxon>
        <taxon>Platyhelminthes</taxon>
        <taxon>Monogenea</taxon>
        <taxon>Polyopisthocotylea</taxon>
        <taxon>Polystomatidea</taxon>
        <taxon>Polystomatidae</taxon>
        <taxon>Protopolystoma</taxon>
    </lineage>
</organism>
<reference evidence="1" key="1">
    <citation type="submission" date="2018-11" db="EMBL/GenBank/DDBJ databases">
        <authorList>
            <consortium name="Pathogen Informatics"/>
        </authorList>
    </citation>
    <scope>NUCLEOTIDE SEQUENCE</scope>
</reference>
<name>A0A448WMH0_9PLAT</name>
<comment type="caution">
    <text evidence="1">The sequence shown here is derived from an EMBL/GenBank/DDBJ whole genome shotgun (WGS) entry which is preliminary data.</text>
</comment>
<dbReference type="EMBL" id="CAAALY010024254">
    <property type="protein sequence ID" value="VEL15340.1"/>
    <property type="molecule type" value="Genomic_DNA"/>
</dbReference>
<evidence type="ECO:0000313" key="1">
    <source>
        <dbReference type="EMBL" id="VEL15340.1"/>
    </source>
</evidence>
<accession>A0A448WMH0</accession>
<gene>
    <name evidence="1" type="ORF">PXEA_LOCUS8780</name>
</gene>
<keyword evidence="2" id="KW-1185">Reference proteome</keyword>
<dbReference type="Proteomes" id="UP000784294">
    <property type="component" value="Unassembled WGS sequence"/>
</dbReference>
<dbReference type="AlphaFoldDB" id="A0A448WMH0"/>
<protein>
    <submittedName>
        <fullName evidence="1">Uncharacterized protein</fullName>
    </submittedName>
</protein>
<evidence type="ECO:0000313" key="2">
    <source>
        <dbReference type="Proteomes" id="UP000784294"/>
    </source>
</evidence>
<proteinExistence type="predicted"/>